<name>A0ABY5TNT7_9GAMM</name>
<reference evidence="7" key="1">
    <citation type="submission" date="2022-08" db="EMBL/GenBank/DDBJ databases">
        <title>Catabolic pathway analysis in culturable SAR92 clade bacteria reveals their overlooked roles in DMSP degradation in coastal seas.</title>
        <authorList>
            <person name="He X."/>
            <person name="Zhang X."/>
            <person name="Zhang Y."/>
        </authorList>
    </citation>
    <scope>NUCLEOTIDE SEQUENCE</scope>
    <source>
        <strain evidence="7">H455</strain>
    </source>
</reference>
<organism evidence="7 8">
    <name type="scientific">SAR92 clade bacterium H455</name>
    <dbReference type="NCBI Taxonomy" id="2974818"/>
    <lineage>
        <taxon>Bacteria</taxon>
        <taxon>Pseudomonadati</taxon>
        <taxon>Pseudomonadota</taxon>
        <taxon>Gammaproteobacteria</taxon>
        <taxon>Cellvibrionales</taxon>
        <taxon>Porticoccaceae</taxon>
        <taxon>SAR92 clade</taxon>
    </lineage>
</organism>
<dbReference type="InterPro" id="IPR029065">
    <property type="entry name" value="Enolase_C-like"/>
</dbReference>
<dbReference type="Gene3D" id="3.30.390.10">
    <property type="entry name" value="Enolase-like, N-terminal domain"/>
    <property type="match status" value="1"/>
</dbReference>
<dbReference type="SFLD" id="SFLDG00180">
    <property type="entry name" value="muconate_cycloisomerase"/>
    <property type="match status" value="1"/>
</dbReference>
<dbReference type="SFLD" id="SFLDF00009">
    <property type="entry name" value="o-succinylbenzoate_synthase"/>
    <property type="match status" value="1"/>
</dbReference>
<gene>
    <name evidence="7" type="ORF">NYF23_08940</name>
</gene>
<dbReference type="PANTHER" id="PTHR48073:SF2">
    <property type="entry name" value="O-SUCCINYLBENZOATE SYNTHASE"/>
    <property type="match status" value="1"/>
</dbReference>
<evidence type="ECO:0000313" key="7">
    <source>
        <dbReference type="EMBL" id="UVW34151.1"/>
    </source>
</evidence>
<evidence type="ECO:0000256" key="1">
    <source>
        <dbReference type="ARBA" id="ARBA00008031"/>
    </source>
</evidence>
<proteinExistence type="inferred from homology"/>
<dbReference type="InterPro" id="IPR013341">
    <property type="entry name" value="Mandelate_racemase_N_dom"/>
</dbReference>
<dbReference type="Pfam" id="PF13378">
    <property type="entry name" value="MR_MLE_C"/>
    <property type="match status" value="1"/>
</dbReference>
<dbReference type="InterPro" id="IPR013342">
    <property type="entry name" value="Mandelate_racemase_C"/>
</dbReference>
<dbReference type="SMART" id="SM00922">
    <property type="entry name" value="MR_MLE"/>
    <property type="match status" value="1"/>
</dbReference>
<evidence type="ECO:0000259" key="6">
    <source>
        <dbReference type="SMART" id="SM00922"/>
    </source>
</evidence>
<evidence type="ECO:0000256" key="3">
    <source>
        <dbReference type="ARBA" id="ARBA00022842"/>
    </source>
</evidence>
<evidence type="ECO:0000256" key="2">
    <source>
        <dbReference type="ARBA" id="ARBA00022723"/>
    </source>
</evidence>
<comment type="similarity">
    <text evidence="1 5">Belongs to the mandelate racemase/muconate lactonizing enzyme family.</text>
</comment>
<evidence type="ECO:0000313" key="8">
    <source>
        <dbReference type="Proteomes" id="UP001059934"/>
    </source>
</evidence>
<dbReference type="Pfam" id="PF02746">
    <property type="entry name" value="MR_MLE_N"/>
    <property type="match status" value="1"/>
</dbReference>
<evidence type="ECO:0000256" key="4">
    <source>
        <dbReference type="ARBA" id="ARBA00023235"/>
    </source>
</evidence>
<keyword evidence="2 5" id="KW-0479">Metal-binding</keyword>
<dbReference type="EMBL" id="CP103416">
    <property type="protein sequence ID" value="UVW34151.1"/>
    <property type="molecule type" value="Genomic_DNA"/>
</dbReference>
<dbReference type="InterPro" id="IPR036849">
    <property type="entry name" value="Enolase-like_C_sf"/>
</dbReference>
<dbReference type="EC" id="5.1.1.-" evidence="5"/>
<dbReference type="InterPro" id="IPR029017">
    <property type="entry name" value="Enolase-like_N"/>
</dbReference>
<protein>
    <recommendedName>
        <fullName evidence="5">Dipeptide epimerase</fullName>
        <ecNumber evidence="5">5.1.1.-</ecNumber>
    </recommendedName>
</protein>
<dbReference type="InterPro" id="IPR034603">
    <property type="entry name" value="Dipeptide_epimerase"/>
</dbReference>
<comment type="cofactor">
    <cofactor evidence="5">
        <name>Mg(2+)</name>
        <dbReference type="ChEBI" id="CHEBI:18420"/>
    </cofactor>
    <text evidence="5">Binds 1 Mg(2+) ion per subunit.</text>
</comment>
<dbReference type="CDD" id="cd03319">
    <property type="entry name" value="L-Ala-DL-Glu_epimerase"/>
    <property type="match status" value="1"/>
</dbReference>
<sequence length="370" mass="40104">MIITSIDIYKLDIQFHNPIKVAIGIVEAAENVAIKITTDTGIEGWGEASPCCPYITGDLQATAYATAEHLARMIVGKNPLAIENRMAEINRYMVGEPSIRAAFDMALYDIAAKAANMPLYQFLGGEQREIRTDLTIGWQDTVEQTRARAQAILDQNFDAIKLKVGRPGLEDVAHVAAVRELAGPDIQIKMDSNQGWDYPTAVANINAMKSLNLDYSEQPLPVWDIDGLARLRDKVDLPICADESVFDDKDALKLIRAGAADYLNIKLGKSGGIHTAVRINAVAEAAGSKCMIGCFGESRLALSAAVHLVLAKPNIVFLDLDSALDFKSDPVVGGMQYDSEVGGLIHVPETIGHGASFDESFLTDRMTISN</sequence>
<feature type="domain" description="Mandelate racemase/muconate lactonizing enzyme C-terminal" evidence="6">
    <location>
        <begin position="142"/>
        <end position="238"/>
    </location>
</feature>
<keyword evidence="8" id="KW-1185">Reference proteome</keyword>
<dbReference type="SUPFAM" id="SSF51604">
    <property type="entry name" value="Enolase C-terminal domain-like"/>
    <property type="match status" value="1"/>
</dbReference>
<keyword evidence="3 5" id="KW-0460">Magnesium</keyword>
<evidence type="ECO:0000256" key="5">
    <source>
        <dbReference type="RuleBase" id="RU366006"/>
    </source>
</evidence>
<keyword evidence="4 5" id="KW-0413">Isomerase</keyword>
<dbReference type="PANTHER" id="PTHR48073">
    <property type="entry name" value="O-SUCCINYLBENZOATE SYNTHASE-RELATED"/>
    <property type="match status" value="1"/>
</dbReference>
<dbReference type="SFLD" id="SFLDS00001">
    <property type="entry name" value="Enolase"/>
    <property type="match status" value="1"/>
</dbReference>
<dbReference type="SUPFAM" id="SSF54826">
    <property type="entry name" value="Enolase N-terminal domain-like"/>
    <property type="match status" value="1"/>
</dbReference>
<dbReference type="Proteomes" id="UP001059934">
    <property type="component" value="Chromosome"/>
</dbReference>
<dbReference type="Gene3D" id="3.20.20.120">
    <property type="entry name" value="Enolase-like C-terminal domain"/>
    <property type="match status" value="1"/>
</dbReference>
<accession>A0ABY5TNT7</accession>